<dbReference type="InterPro" id="IPR050377">
    <property type="entry name" value="Radical_SAM_PqqE_MftC-like"/>
</dbReference>
<name>A0A9D5QE38_UNCW3</name>
<protein>
    <submittedName>
        <fullName evidence="8">Radical SAM protein</fullName>
    </submittedName>
</protein>
<dbReference type="AlphaFoldDB" id="A0A9D5QE38"/>
<proteinExistence type="predicted"/>
<dbReference type="PIRSF" id="PIRSF037420">
    <property type="entry name" value="PQQ_syn_pqqE"/>
    <property type="match status" value="1"/>
</dbReference>
<comment type="cofactor">
    <cofactor evidence="1">
        <name>[4Fe-4S] cluster</name>
        <dbReference type="ChEBI" id="CHEBI:49883"/>
    </cofactor>
</comment>
<evidence type="ECO:0000259" key="7">
    <source>
        <dbReference type="PROSITE" id="PS51918"/>
    </source>
</evidence>
<dbReference type="InterPro" id="IPR058240">
    <property type="entry name" value="rSAM_sf"/>
</dbReference>
<feature type="domain" description="Radical SAM core" evidence="7">
    <location>
        <begin position="4"/>
        <end position="219"/>
    </location>
</feature>
<sequence length="338" mass="38014">MTEEQRQQVVIFEATQRCNLKCRFCYNIWHKHPETVHDDLSPKDTREILGKLLAEARPYNFTVSGGEPTLRTDIIDIILQGALSGATVYLITNGQTLDKKSARRLVRAGVNTFEIQLLSDRAEEHEYLQGCGDSFSRSVEGIQAALKTKARMIGALVLTKKNLPRLAETLRLYRELGIHGCMLNRFNPGGRGIEHLEELSLGPNDVLQMLAVAEEFSARYRYPISCSIPIPVCLVSMKNYPHLGFGFCSVGEELSYPTIDSMGNMRPCNHSPLVIGNIRDKNFWEIMASPVRKRFIDKIPEICRQCEFLSECKTSCRAAAAECGGAEPFVREILKSKE</sequence>
<dbReference type="Gene3D" id="3.20.20.70">
    <property type="entry name" value="Aldolase class I"/>
    <property type="match status" value="1"/>
</dbReference>
<dbReference type="NCBIfam" id="TIGR04085">
    <property type="entry name" value="rSAM_more_4Fe4S"/>
    <property type="match status" value="1"/>
</dbReference>
<evidence type="ECO:0000256" key="4">
    <source>
        <dbReference type="ARBA" id="ARBA00022723"/>
    </source>
</evidence>
<evidence type="ECO:0000313" key="9">
    <source>
        <dbReference type="Proteomes" id="UP000630660"/>
    </source>
</evidence>
<dbReference type="GO" id="GO:0046872">
    <property type="term" value="F:metal ion binding"/>
    <property type="evidence" value="ECO:0007669"/>
    <property type="project" value="UniProtKB-KW"/>
</dbReference>
<keyword evidence="4" id="KW-0479">Metal-binding</keyword>
<dbReference type="SFLD" id="SFLDG01386">
    <property type="entry name" value="main_SPASM_domain-containing"/>
    <property type="match status" value="1"/>
</dbReference>
<dbReference type="PANTHER" id="PTHR11228:SF7">
    <property type="entry name" value="PQQA PEPTIDE CYCLASE"/>
    <property type="match status" value="1"/>
</dbReference>
<evidence type="ECO:0000256" key="5">
    <source>
        <dbReference type="ARBA" id="ARBA00023004"/>
    </source>
</evidence>
<dbReference type="SFLD" id="SFLDS00029">
    <property type="entry name" value="Radical_SAM"/>
    <property type="match status" value="1"/>
</dbReference>
<keyword evidence="2" id="KW-0004">4Fe-4S</keyword>
<dbReference type="SUPFAM" id="SSF102114">
    <property type="entry name" value="Radical SAM enzymes"/>
    <property type="match status" value="1"/>
</dbReference>
<dbReference type="Pfam" id="PF13186">
    <property type="entry name" value="SPASM"/>
    <property type="match status" value="1"/>
</dbReference>
<comment type="caution">
    <text evidence="8">The sequence shown here is derived from an EMBL/GenBank/DDBJ whole genome shotgun (WGS) entry which is preliminary data.</text>
</comment>
<organism evidence="8 9">
    <name type="scientific">candidate division WOR-3 bacterium</name>
    <dbReference type="NCBI Taxonomy" id="2052148"/>
    <lineage>
        <taxon>Bacteria</taxon>
        <taxon>Bacteria division WOR-3</taxon>
    </lineage>
</organism>
<dbReference type="InterPro" id="IPR007197">
    <property type="entry name" value="rSAM"/>
</dbReference>
<keyword evidence="5" id="KW-0408">Iron</keyword>
<evidence type="ECO:0000313" key="8">
    <source>
        <dbReference type="EMBL" id="MBD3365711.1"/>
    </source>
</evidence>
<dbReference type="InterPro" id="IPR013785">
    <property type="entry name" value="Aldolase_TIM"/>
</dbReference>
<accession>A0A9D5QE38</accession>
<dbReference type="InterPro" id="IPR017200">
    <property type="entry name" value="PqqE-like"/>
</dbReference>
<dbReference type="InterPro" id="IPR023885">
    <property type="entry name" value="4Fe4S-binding_SPASM_dom"/>
</dbReference>
<evidence type="ECO:0000256" key="6">
    <source>
        <dbReference type="ARBA" id="ARBA00023014"/>
    </source>
</evidence>
<dbReference type="PANTHER" id="PTHR11228">
    <property type="entry name" value="RADICAL SAM DOMAIN PROTEIN"/>
    <property type="match status" value="1"/>
</dbReference>
<dbReference type="SFLD" id="SFLDG01067">
    <property type="entry name" value="SPASM/twitch_domain_containing"/>
    <property type="match status" value="1"/>
</dbReference>
<dbReference type="Proteomes" id="UP000630660">
    <property type="component" value="Unassembled WGS sequence"/>
</dbReference>
<reference evidence="8" key="1">
    <citation type="submission" date="2019-11" db="EMBL/GenBank/DDBJ databases">
        <title>Microbial mats filling the niche in hypersaline microbial mats.</title>
        <authorList>
            <person name="Wong H.L."/>
            <person name="Macleod F.I."/>
            <person name="White R.A. III"/>
            <person name="Burns B.P."/>
        </authorList>
    </citation>
    <scope>NUCLEOTIDE SEQUENCE</scope>
    <source>
        <strain evidence="8">Bin_327</strain>
    </source>
</reference>
<keyword evidence="3" id="KW-0949">S-adenosyl-L-methionine</keyword>
<evidence type="ECO:0000256" key="1">
    <source>
        <dbReference type="ARBA" id="ARBA00001966"/>
    </source>
</evidence>
<dbReference type="GO" id="GO:0003824">
    <property type="term" value="F:catalytic activity"/>
    <property type="evidence" value="ECO:0007669"/>
    <property type="project" value="InterPro"/>
</dbReference>
<dbReference type="EMBL" id="WJKJ01000364">
    <property type="protein sequence ID" value="MBD3365711.1"/>
    <property type="molecule type" value="Genomic_DNA"/>
</dbReference>
<evidence type="ECO:0000256" key="3">
    <source>
        <dbReference type="ARBA" id="ARBA00022691"/>
    </source>
</evidence>
<dbReference type="Pfam" id="PF04055">
    <property type="entry name" value="Radical_SAM"/>
    <property type="match status" value="1"/>
</dbReference>
<dbReference type="PROSITE" id="PS51918">
    <property type="entry name" value="RADICAL_SAM"/>
    <property type="match status" value="1"/>
</dbReference>
<gene>
    <name evidence="8" type="ORF">GF359_10905</name>
</gene>
<keyword evidence="6" id="KW-0411">Iron-sulfur</keyword>
<evidence type="ECO:0000256" key="2">
    <source>
        <dbReference type="ARBA" id="ARBA00022485"/>
    </source>
</evidence>
<dbReference type="CDD" id="cd01335">
    <property type="entry name" value="Radical_SAM"/>
    <property type="match status" value="1"/>
</dbReference>
<dbReference type="GO" id="GO:0051539">
    <property type="term" value="F:4 iron, 4 sulfur cluster binding"/>
    <property type="evidence" value="ECO:0007669"/>
    <property type="project" value="UniProtKB-KW"/>
</dbReference>